<sequence length="171" mass="19275">MRKLIYLAVVVIVLLLSSIPVSMYLSQDPLKEFSGPSYIPHGYQVGGNNTTKNSTFVLYQNGTDINLFVVGATEDPDKKFFKSIKSSFSNNTTQSANLILVKETLIVDGHPVELHREEINVNGTLIDFFETKWYCDKSKLTITATGIVPALEMEEMRKMLKSIKCHEDSFF</sequence>
<evidence type="ECO:0000313" key="1">
    <source>
        <dbReference type="EMBL" id="SCG86732.1"/>
    </source>
</evidence>
<dbReference type="OrthoDB" id="376981at2157"/>
<gene>
    <name evidence="1" type="ORF">MCBB_2193</name>
</gene>
<name>A0A1D3L539_9EURY</name>
<protein>
    <submittedName>
        <fullName evidence="1">Region of a membrane-bound protein predicted to be embedded in the membrane</fullName>
    </submittedName>
</protein>
<dbReference type="RefSeq" id="WP_071907765.1">
    <property type="nucleotide sequence ID" value="NZ_LT607756.1"/>
</dbReference>
<dbReference type="GeneID" id="30413027"/>
<dbReference type="EMBL" id="LT607756">
    <property type="protein sequence ID" value="SCG86732.1"/>
    <property type="molecule type" value="Genomic_DNA"/>
</dbReference>
<reference evidence="1 2" key="1">
    <citation type="submission" date="2016-08" db="EMBL/GenBank/DDBJ databases">
        <authorList>
            <person name="Seilhamer J.J."/>
        </authorList>
    </citation>
    <scope>NUCLEOTIDE SEQUENCE [LARGE SCALE GENOMIC DNA]</scope>
    <source>
        <strain evidence="1">Buetzberg</strain>
    </source>
</reference>
<proteinExistence type="predicted"/>
<organism evidence="1 2">
    <name type="scientific">Methanobacterium congolense</name>
    <dbReference type="NCBI Taxonomy" id="118062"/>
    <lineage>
        <taxon>Archaea</taxon>
        <taxon>Methanobacteriati</taxon>
        <taxon>Methanobacteriota</taxon>
        <taxon>Methanomada group</taxon>
        <taxon>Methanobacteria</taxon>
        <taxon>Methanobacteriales</taxon>
        <taxon>Methanobacteriaceae</taxon>
        <taxon>Methanobacterium</taxon>
    </lineage>
</organism>
<evidence type="ECO:0000313" key="2">
    <source>
        <dbReference type="Proteomes" id="UP000094707"/>
    </source>
</evidence>
<accession>A0A1D3L539</accession>
<dbReference type="Proteomes" id="UP000094707">
    <property type="component" value="Chromosome I"/>
</dbReference>
<keyword evidence="2" id="KW-1185">Reference proteome</keyword>
<dbReference type="KEGG" id="mcub:MCBB_2193"/>
<dbReference type="AlphaFoldDB" id="A0A1D3L539"/>